<dbReference type="PANTHER" id="PTHR46082">
    <property type="entry name" value="ATP/GTP-BINDING PROTEIN-RELATED"/>
    <property type="match status" value="1"/>
</dbReference>
<dbReference type="InterPro" id="IPR053137">
    <property type="entry name" value="NLR-like"/>
</dbReference>
<comment type="caution">
    <text evidence="3">The sequence shown here is derived from an EMBL/GenBank/DDBJ whole genome shotgun (WGS) entry which is preliminary data.</text>
</comment>
<dbReference type="Pfam" id="PF13424">
    <property type="entry name" value="TPR_12"/>
    <property type="match status" value="2"/>
</dbReference>
<reference evidence="3" key="1">
    <citation type="submission" date="2021-01" db="EMBL/GenBank/DDBJ databases">
        <title>Whole genome shotgun sequence of Virgisporangium ochraceum NBRC 16418.</title>
        <authorList>
            <person name="Komaki H."/>
            <person name="Tamura T."/>
        </authorList>
    </citation>
    <scope>NUCLEOTIDE SEQUENCE</scope>
    <source>
        <strain evidence="3">NBRC 16418</strain>
    </source>
</reference>
<feature type="domain" description="DUF7779" evidence="2">
    <location>
        <begin position="831"/>
        <end position="920"/>
    </location>
</feature>
<dbReference type="NCBIfam" id="NF041121">
    <property type="entry name" value="SAV_2336_NTERM"/>
    <property type="match status" value="1"/>
</dbReference>
<feature type="region of interest" description="Disordered" evidence="1">
    <location>
        <begin position="28"/>
        <end position="115"/>
    </location>
</feature>
<dbReference type="Pfam" id="PF25000">
    <property type="entry name" value="DUF7779"/>
    <property type="match status" value="1"/>
</dbReference>
<dbReference type="InterPro" id="IPR027417">
    <property type="entry name" value="P-loop_NTPase"/>
</dbReference>
<dbReference type="EMBL" id="BOPH01000143">
    <property type="protein sequence ID" value="GIJ74754.1"/>
    <property type="molecule type" value="Genomic_DNA"/>
</dbReference>
<protein>
    <submittedName>
        <fullName evidence="3">Cytochrome c</fullName>
    </submittedName>
</protein>
<keyword evidence="4" id="KW-1185">Reference proteome</keyword>
<evidence type="ECO:0000256" key="1">
    <source>
        <dbReference type="SAM" id="MobiDB-lite"/>
    </source>
</evidence>
<dbReference type="SUPFAM" id="SSF52540">
    <property type="entry name" value="P-loop containing nucleoside triphosphate hydrolases"/>
    <property type="match status" value="1"/>
</dbReference>
<dbReference type="InterPro" id="IPR056681">
    <property type="entry name" value="DUF7779"/>
</dbReference>
<dbReference type="Pfam" id="PF13374">
    <property type="entry name" value="TPR_10"/>
    <property type="match status" value="1"/>
</dbReference>
<dbReference type="InterPro" id="IPR047738">
    <property type="entry name" value="SAV_2336-like_N"/>
</dbReference>
<evidence type="ECO:0000313" key="4">
    <source>
        <dbReference type="Proteomes" id="UP000635606"/>
    </source>
</evidence>
<dbReference type="InterPro" id="IPR011990">
    <property type="entry name" value="TPR-like_helical_dom_sf"/>
</dbReference>
<proteinExistence type="predicted"/>
<organism evidence="3 4">
    <name type="scientific">Virgisporangium ochraceum</name>
    <dbReference type="NCBI Taxonomy" id="65505"/>
    <lineage>
        <taxon>Bacteria</taxon>
        <taxon>Bacillati</taxon>
        <taxon>Actinomycetota</taxon>
        <taxon>Actinomycetes</taxon>
        <taxon>Micromonosporales</taxon>
        <taxon>Micromonosporaceae</taxon>
        <taxon>Virgisporangium</taxon>
    </lineage>
</organism>
<evidence type="ECO:0000259" key="2">
    <source>
        <dbReference type="Pfam" id="PF25000"/>
    </source>
</evidence>
<accession>A0A8J4EH96</accession>
<dbReference type="Gene3D" id="3.40.50.300">
    <property type="entry name" value="P-loop containing nucleotide triphosphate hydrolases"/>
    <property type="match status" value="1"/>
</dbReference>
<feature type="compositionally biased region" description="Polar residues" evidence="1">
    <location>
        <begin position="587"/>
        <end position="598"/>
    </location>
</feature>
<feature type="region of interest" description="Disordered" evidence="1">
    <location>
        <begin position="527"/>
        <end position="598"/>
    </location>
</feature>
<sequence length="1409" mass="153683">MRPQPPPPRQWPRVGRLAGFEIADAVWLASRPGFGPPSTEDTDPTGTAPDTDDGTDEATDPSTTAPPDLPTARPPADDEPYFLPVPPDDAGDPAARVWEGPLTGGSAAGSDRVPSRADTLSALRLTVGSPAARELDEEATAELGAVTRRWTPVLRPTDERRWDAVVVIDESPLIDAWREPLADFVAGLRRQAAFRTVQVRWLVEGDRGALALRSGPDGPSESAAGIVDLTGRRMIFLVTHSWSALWRRGVVHRALARWSASMLVTVVHLMPQELWRQTLATTEVTWHPYGPARSTGGMAWTESGLGKRAASDFEPGTVAVPVLELGEGWLRRWSRLAAGTVTGPVTLPAVIASPSYQPPPTGGPQTPADLVAEFRASRTPTACALAARLAAAPLTDEVIWAVQRSTPRAGPSHLVEVLSSDLVRPTGPPPGRRKPGAITYEFVDGVRERLLSLGQRDRTIAVMHLVEDILAASVPAVRGMGARVRDPRAEHTPVVDPADAPYVRVELTVYQALSGPHLAAARRLRHALGAPPPSGNGHPVPEEHPPTTEQPMPEAPDFRTPDADAPAEGHSGAGRPDAPPEGRPNAVANNLPPQNPNFTGRRDLLDALHRRLRAGTTAVLPEAVHGSGGVGKSQLVVEYVYQHLKDYDLIWWIPAERPAQIVSALVELAQRLDISATTANTAVPLVLDALRIGRPHSNWLLIFDNAESPEDVQRFFPEHGPGSIVVTSRNAAWTEVANGLRVDVFDRHESIEMLRKRSPALSIEDADRLAAALRDLPLAIELAAAYRAATDMPADEYLQKLTEILPDFRDVEGEQDFPDFVAAAWNIALDAVEKRDREALRLLQVVAFLAPEPISKALLQRAGRASVHPDLDRVLRNDNRLNQAIRSISRFSLARMDYRSNSFQMHRLAQRVLTAQLSADDQETLRQAAHRLLAGADPAFPDEAPNWPLFGELYPHIIASAAERSVDERVHTLILNEAKYLWRWGDFTGARDFALRAHDAWTEALGEDHPDTLQMASWLGYMYFVVGDFPAAYRINARTVELNRETFGEDSQETLNAIGAVAADYRVGGDFASALDQSQTVYERAQRNFGDEDPETLRAAHNLAVSMRHSGLYGRALQLDEQTYRRLILMYGTDHLITLDTFGGINLDRRELGDWVTAVNQQETVVETARRLVPTDDHPDLLLQTLSLASFRRKAGDLAGALRTSAGALRRYTYRFGDSHPDTVLAKLTSSIDMRVTGDLDGALEAGQAAVESLRALYRATHPHTAGAEVDHAVTLRLTGQVAEARALSERAYRVLAERLGERHALVLSSGINLASDHAALGDHTAAYDLDLDLLRRCRELLGSNHPTTLSCALNLSLDQRAIGRVAEAVTMQDDTMTRFMSVLGAEHPATIAAGQGVRANCDIDPLPL</sequence>
<dbReference type="Gene3D" id="1.25.40.10">
    <property type="entry name" value="Tetratricopeptide repeat domain"/>
    <property type="match status" value="3"/>
</dbReference>
<dbReference type="NCBIfam" id="NF040586">
    <property type="entry name" value="FxSxx_TPR"/>
    <property type="match status" value="1"/>
</dbReference>
<name>A0A8J4EH96_9ACTN</name>
<feature type="compositionally biased region" description="Acidic residues" evidence="1">
    <location>
        <begin position="50"/>
        <end position="59"/>
    </location>
</feature>
<dbReference type="PANTHER" id="PTHR46082:SF6">
    <property type="entry name" value="AAA+ ATPASE DOMAIN-CONTAINING PROTEIN-RELATED"/>
    <property type="match status" value="1"/>
</dbReference>
<gene>
    <name evidence="3" type="ORF">Voc01_096710</name>
</gene>
<dbReference type="Proteomes" id="UP000635606">
    <property type="component" value="Unassembled WGS sequence"/>
</dbReference>
<dbReference type="SUPFAM" id="SSF48452">
    <property type="entry name" value="TPR-like"/>
    <property type="match status" value="3"/>
</dbReference>
<evidence type="ECO:0000313" key="3">
    <source>
        <dbReference type="EMBL" id="GIJ74754.1"/>
    </source>
</evidence>